<keyword evidence="2" id="KW-0813">Transport</keyword>
<evidence type="ECO:0000256" key="4">
    <source>
        <dbReference type="ARBA" id="ARBA00022989"/>
    </source>
</evidence>
<dbReference type="Pfam" id="PF07690">
    <property type="entry name" value="MFS_1"/>
    <property type="match status" value="1"/>
</dbReference>
<feature type="transmembrane region" description="Helical" evidence="6">
    <location>
        <begin position="294"/>
        <end position="320"/>
    </location>
</feature>
<dbReference type="EMBL" id="JARJLG010000048">
    <property type="protein sequence ID" value="KAJ7760686.1"/>
    <property type="molecule type" value="Genomic_DNA"/>
</dbReference>
<sequence length="503" mass="54791">MLDKRSNFYQTFLVSGPSASCGVRVLDLLFRAMQGTLSDINEETALLSRPKGNARTPLPKLQLAITMLSQISEPLASQSIYPYINQLISELDITGGDEKKVGYYAGLIESLFFLTQAITVFQWSRASDRIGRKPVLLIGLFGVGSSILCFGLSRTFWGLVVSRCLCGLLNGNIGVMKSTMGDLTDRTNRPDAFALIPIVWAIGASSGALIGGSLARPHERFPELFSGSFWRDFPYFLPCLATGTFVFLSFLLVLTFFRETLPLKISRNYVPDESVVGPASTRPSPKGPLPLRELFIFPVIISVANYVSLAFLNTTFGALQPLFYTMPIEIGGLGLPPSKIGLILSAYGVTAGLFQVFFFARLVRRFGEKRVVMGGIATCLPIFALLPVMNIIAQRSGVSFVIWILIGCVLALGALMETSFGAVFMFLTASAPKSSRGTVNGLAQTSVSLARALGPAMSTSLFSLSVQHNLFEGYMVYLIYLVLSALALVIAWQLPDEIWDDVE</sequence>
<keyword evidence="9" id="KW-1185">Reference proteome</keyword>
<name>A0AAD7JEC8_9AGAR</name>
<keyword evidence="3 6" id="KW-0812">Transmembrane</keyword>
<comment type="subcellular location">
    <subcellularLocation>
        <location evidence="1">Membrane</location>
        <topology evidence="1">Multi-pass membrane protein</topology>
    </subcellularLocation>
</comment>
<dbReference type="PANTHER" id="PTHR23504">
    <property type="entry name" value="MAJOR FACILITATOR SUPERFAMILY DOMAIN-CONTAINING PROTEIN 10"/>
    <property type="match status" value="1"/>
</dbReference>
<dbReference type="InterPro" id="IPR011701">
    <property type="entry name" value="MFS"/>
</dbReference>
<dbReference type="GO" id="GO:0022857">
    <property type="term" value="F:transmembrane transporter activity"/>
    <property type="evidence" value="ECO:0007669"/>
    <property type="project" value="InterPro"/>
</dbReference>
<evidence type="ECO:0000256" key="6">
    <source>
        <dbReference type="SAM" id="Phobius"/>
    </source>
</evidence>
<dbReference type="PANTHER" id="PTHR23504:SF15">
    <property type="entry name" value="MAJOR FACILITATOR SUPERFAMILY (MFS) PROFILE DOMAIN-CONTAINING PROTEIN"/>
    <property type="match status" value="1"/>
</dbReference>
<evidence type="ECO:0000256" key="5">
    <source>
        <dbReference type="ARBA" id="ARBA00023136"/>
    </source>
</evidence>
<comment type="caution">
    <text evidence="8">The sequence shown here is derived from an EMBL/GenBank/DDBJ whole genome shotgun (WGS) entry which is preliminary data.</text>
</comment>
<evidence type="ECO:0000313" key="8">
    <source>
        <dbReference type="EMBL" id="KAJ7760686.1"/>
    </source>
</evidence>
<feature type="transmembrane region" description="Helical" evidence="6">
    <location>
        <begin position="474"/>
        <end position="494"/>
    </location>
</feature>
<evidence type="ECO:0000313" key="9">
    <source>
        <dbReference type="Proteomes" id="UP001215280"/>
    </source>
</evidence>
<dbReference type="CDD" id="cd17330">
    <property type="entry name" value="MFS_SLC46_TetA_like"/>
    <property type="match status" value="1"/>
</dbReference>
<dbReference type="PROSITE" id="PS50850">
    <property type="entry name" value="MFS"/>
    <property type="match status" value="1"/>
</dbReference>
<feature type="transmembrane region" description="Helical" evidence="6">
    <location>
        <begin position="400"/>
        <end position="427"/>
    </location>
</feature>
<feature type="transmembrane region" description="Helical" evidence="6">
    <location>
        <begin position="371"/>
        <end position="394"/>
    </location>
</feature>
<dbReference type="Gene3D" id="1.20.1250.20">
    <property type="entry name" value="MFS general substrate transporter like domains"/>
    <property type="match status" value="1"/>
</dbReference>
<organism evidence="8 9">
    <name type="scientific">Mycena maculata</name>
    <dbReference type="NCBI Taxonomy" id="230809"/>
    <lineage>
        <taxon>Eukaryota</taxon>
        <taxon>Fungi</taxon>
        <taxon>Dikarya</taxon>
        <taxon>Basidiomycota</taxon>
        <taxon>Agaricomycotina</taxon>
        <taxon>Agaricomycetes</taxon>
        <taxon>Agaricomycetidae</taxon>
        <taxon>Agaricales</taxon>
        <taxon>Marasmiineae</taxon>
        <taxon>Mycenaceae</taxon>
        <taxon>Mycena</taxon>
    </lineage>
</organism>
<evidence type="ECO:0000256" key="2">
    <source>
        <dbReference type="ARBA" id="ARBA00022448"/>
    </source>
</evidence>
<feature type="transmembrane region" description="Helical" evidence="6">
    <location>
        <begin position="101"/>
        <end position="123"/>
    </location>
</feature>
<evidence type="ECO:0000259" key="7">
    <source>
        <dbReference type="PROSITE" id="PS50850"/>
    </source>
</evidence>
<feature type="transmembrane region" description="Helical" evidence="6">
    <location>
        <begin position="340"/>
        <end position="359"/>
    </location>
</feature>
<dbReference type="AlphaFoldDB" id="A0AAD7JEC8"/>
<keyword evidence="5 6" id="KW-0472">Membrane</keyword>
<accession>A0AAD7JEC8</accession>
<feature type="transmembrane region" description="Helical" evidence="6">
    <location>
        <begin position="235"/>
        <end position="257"/>
    </location>
</feature>
<keyword evidence="4 6" id="KW-1133">Transmembrane helix</keyword>
<dbReference type="InterPro" id="IPR036259">
    <property type="entry name" value="MFS_trans_sf"/>
</dbReference>
<reference evidence="8" key="1">
    <citation type="submission" date="2023-03" db="EMBL/GenBank/DDBJ databases">
        <title>Massive genome expansion in bonnet fungi (Mycena s.s.) driven by repeated elements and novel gene families across ecological guilds.</title>
        <authorList>
            <consortium name="Lawrence Berkeley National Laboratory"/>
            <person name="Harder C.B."/>
            <person name="Miyauchi S."/>
            <person name="Viragh M."/>
            <person name="Kuo A."/>
            <person name="Thoen E."/>
            <person name="Andreopoulos B."/>
            <person name="Lu D."/>
            <person name="Skrede I."/>
            <person name="Drula E."/>
            <person name="Henrissat B."/>
            <person name="Morin E."/>
            <person name="Kohler A."/>
            <person name="Barry K."/>
            <person name="LaButti K."/>
            <person name="Morin E."/>
            <person name="Salamov A."/>
            <person name="Lipzen A."/>
            <person name="Mereny Z."/>
            <person name="Hegedus B."/>
            <person name="Baldrian P."/>
            <person name="Stursova M."/>
            <person name="Weitz H."/>
            <person name="Taylor A."/>
            <person name="Grigoriev I.V."/>
            <person name="Nagy L.G."/>
            <person name="Martin F."/>
            <person name="Kauserud H."/>
        </authorList>
    </citation>
    <scope>NUCLEOTIDE SEQUENCE</scope>
    <source>
        <strain evidence="8">CBHHK188m</strain>
    </source>
</reference>
<evidence type="ECO:0000256" key="1">
    <source>
        <dbReference type="ARBA" id="ARBA00004141"/>
    </source>
</evidence>
<dbReference type="InterPro" id="IPR020846">
    <property type="entry name" value="MFS_dom"/>
</dbReference>
<feature type="transmembrane region" description="Helical" evidence="6">
    <location>
        <begin position="192"/>
        <end position="215"/>
    </location>
</feature>
<proteinExistence type="predicted"/>
<dbReference type="GO" id="GO:0016020">
    <property type="term" value="C:membrane"/>
    <property type="evidence" value="ECO:0007669"/>
    <property type="project" value="UniProtKB-SubCell"/>
</dbReference>
<dbReference type="SUPFAM" id="SSF103473">
    <property type="entry name" value="MFS general substrate transporter"/>
    <property type="match status" value="1"/>
</dbReference>
<evidence type="ECO:0000256" key="3">
    <source>
        <dbReference type="ARBA" id="ARBA00022692"/>
    </source>
</evidence>
<protein>
    <submittedName>
        <fullName evidence="8">Major facilitator superfamily domain-containing protein</fullName>
    </submittedName>
</protein>
<gene>
    <name evidence="8" type="ORF">DFH07DRAFT_816380</name>
</gene>
<feature type="domain" description="Major facilitator superfamily (MFS) profile" evidence="7">
    <location>
        <begin position="62"/>
        <end position="499"/>
    </location>
</feature>
<dbReference type="Proteomes" id="UP001215280">
    <property type="component" value="Unassembled WGS sequence"/>
</dbReference>
<feature type="transmembrane region" description="Helical" evidence="6">
    <location>
        <begin position="135"/>
        <end position="153"/>
    </location>
</feature>